<dbReference type="Pfam" id="PF13508">
    <property type="entry name" value="Acetyltransf_7"/>
    <property type="match status" value="1"/>
</dbReference>
<evidence type="ECO:0000313" key="3">
    <source>
        <dbReference type="Proteomes" id="UP001596407"/>
    </source>
</evidence>
<name>A0ABD5WNK3_9EURY</name>
<comment type="caution">
    <text evidence="2">The sequence shown here is derived from an EMBL/GenBank/DDBJ whole genome shotgun (WGS) entry which is preliminary data.</text>
</comment>
<evidence type="ECO:0000259" key="1">
    <source>
        <dbReference type="PROSITE" id="PS51186"/>
    </source>
</evidence>
<protein>
    <submittedName>
        <fullName evidence="2">GNAT family N-acetyltransferase</fullName>
        <ecNumber evidence="2">2.3.-.-</ecNumber>
    </submittedName>
</protein>
<feature type="domain" description="N-acetyltransferase" evidence="1">
    <location>
        <begin position="12"/>
        <end position="141"/>
    </location>
</feature>
<organism evidence="2 3">
    <name type="scientific">Halorussus caseinilyticus</name>
    <dbReference type="NCBI Taxonomy" id="3034025"/>
    <lineage>
        <taxon>Archaea</taxon>
        <taxon>Methanobacteriati</taxon>
        <taxon>Methanobacteriota</taxon>
        <taxon>Stenosarchaea group</taxon>
        <taxon>Halobacteria</taxon>
        <taxon>Halobacteriales</taxon>
        <taxon>Haladaptataceae</taxon>
        <taxon>Halorussus</taxon>
    </lineage>
</organism>
<dbReference type="AlphaFoldDB" id="A0ABD5WNK3"/>
<evidence type="ECO:0000313" key="2">
    <source>
        <dbReference type="EMBL" id="MFC7082117.1"/>
    </source>
</evidence>
<keyword evidence="2" id="KW-0012">Acyltransferase</keyword>
<accession>A0ABD5WNK3</accession>
<dbReference type="GO" id="GO:0016746">
    <property type="term" value="F:acyltransferase activity"/>
    <property type="evidence" value="ECO:0007669"/>
    <property type="project" value="UniProtKB-KW"/>
</dbReference>
<keyword evidence="3" id="KW-1185">Reference proteome</keyword>
<dbReference type="Proteomes" id="UP001596407">
    <property type="component" value="Unassembled WGS sequence"/>
</dbReference>
<proteinExistence type="predicted"/>
<keyword evidence="2" id="KW-0808">Transferase</keyword>
<dbReference type="CDD" id="cd04301">
    <property type="entry name" value="NAT_SF"/>
    <property type="match status" value="1"/>
</dbReference>
<dbReference type="InterPro" id="IPR000182">
    <property type="entry name" value="GNAT_dom"/>
</dbReference>
<dbReference type="EMBL" id="JBHSZH010000005">
    <property type="protein sequence ID" value="MFC7082117.1"/>
    <property type="molecule type" value="Genomic_DNA"/>
</dbReference>
<dbReference type="InterPro" id="IPR016181">
    <property type="entry name" value="Acyl_CoA_acyltransferase"/>
</dbReference>
<reference evidence="2 3" key="1">
    <citation type="journal article" date="2019" name="Int. J. Syst. Evol. Microbiol.">
        <title>The Global Catalogue of Microorganisms (GCM) 10K type strain sequencing project: providing services to taxonomists for standard genome sequencing and annotation.</title>
        <authorList>
            <consortium name="The Broad Institute Genomics Platform"/>
            <consortium name="The Broad Institute Genome Sequencing Center for Infectious Disease"/>
            <person name="Wu L."/>
            <person name="Ma J."/>
        </authorList>
    </citation>
    <scope>NUCLEOTIDE SEQUENCE [LARGE SCALE GENOMIC DNA]</scope>
    <source>
        <strain evidence="2 3">DT72</strain>
    </source>
</reference>
<dbReference type="SUPFAM" id="SSF55729">
    <property type="entry name" value="Acyl-CoA N-acyltransferases (Nat)"/>
    <property type="match status" value="1"/>
</dbReference>
<gene>
    <name evidence="2" type="ORF">ACFQJ6_20525</name>
</gene>
<sequence>MGERLTGREMSVTVREATRDDRLGVRRVLDAAMLEVRANLGERTDAGDVLVASEGDDAPVLGALVLLAPDDGAHVDAVAVRRARRGQGVGSALVRAAAERRGRLTAEFDPSVRPFYESLGFEITPVEGDGDRLRGRYDGAD</sequence>
<dbReference type="PROSITE" id="PS51186">
    <property type="entry name" value="GNAT"/>
    <property type="match status" value="1"/>
</dbReference>
<dbReference type="Gene3D" id="3.40.630.30">
    <property type="match status" value="1"/>
</dbReference>
<dbReference type="EC" id="2.3.-.-" evidence="2"/>